<dbReference type="InterPro" id="IPR036866">
    <property type="entry name" value="RibonucZ/Hydroxyglut_hydro"/>
</dbReference>
<dbReference type="KEGG" id="emar:D1013_02670"/>
<evidence type="ECO:0000313" key="4">
    <source>
        <dbReference type="Proteomes" id="UP000276309"/>
    </source>
</evidence>
<dbReference type="SMART" id="SM00849">
    <property type="entry name" value="Lactamase_B"/>
    <property type="match status" value="1"/>
</dbReference>
<dbReference type="InterPro" id="IPR001279">
    <property type="entry name" value="Metallo-B-lactamas"/>
</dbReference>
<proteinExistence type="predicted"/>
<dbReference type="PANTHER" id="PTHR42951:SF22">
    <property type="entry name" value="METALLO BETA-LACTAMASE SUPERFAMILY LIPOPROTEIN"/>
    <property type="match status" value="1"/>
</dbReference>
<keyword evidence="1" id="KW-0732">Signal</keyword>
<feature type="chain" id="PRO_5017966287" evidence="1">
    <location>
        <begin position="18"/>
        <end position="274"/>
    </location>
</feature>
<accession>A0A3G2L2B1</accession>
<dbReference type="Proteomes" id="UP000276309">
    <property type="component" value="Chromosome"/>
</dbReference>
<protein>
    <submittedName>
        <fullName evidence="3">MBL fold metallo-hydrolase</fullName>
    </submittedName>
</protein>
<gene>
    <name evidence="3" type="ORF">D1013_02670</name>
</gene>
<dbReference type="RefSeq" id="WP_121847413.1">
    <property type="nucleotide sequence ID" value="NZ_CP032050.1"/>
</dbReference>
<sequence>MKKLVFLLVLVSGILEAQVYNTVKVNDDLYMVGDRTFSVFYVTDSSVVVIDPINKNHAEATQKAIREITDLPISHVFYSHNHWDHISGAAIFKSAGTKIISHEMAAKNITPNSVVLKPDETWTGMKNEIIIGNKELELYFYGRNHGDGMTVFRFAEENIVFTIDLVVPDRVLYAYLPDADPQNWVSSLEKIDELEFDKLLMSHVRAIGTRKDLHLVQEYFKDLYEAVQLELDKGTAFFEIPETVKLPKYKEWKNYDEWLPMNVWRILMEKSIGK</sequence>
<evidence type="ECO:0000256" key="1">
    <source>
        <dbReference type="SAM" id="SignalP"/>
    </source>
</evidence>
<dbReference type="EMBL" id="CP032050">
    <property type="protein sequence ID" value="AYN66361.1"/>
    <property type="molecule type" value="Genomic_DNA"/>
</dbReference>
<dbReference type="Pfam" id="PF00753">
    <property type="entry name" value="Lactamase_B"/>
    <property type="match status" value="1"/>
</dbReference>
<keyword evidence="3" id="KW-0378">Hydrolase</keyword>
<name>A0A3G2L2B1_9FLAO</name>
<dbReference type="PANTHER" id="PTHR42951">
    <property type="entry name" value="METALLO-BETA-LACTAMASE DOMAIN-CONTAINING"/>
    <property type="match status" value="1"/>
</dbReference>
<dbReference type="GO" id="GO:0016787">
    <property type="term" value="F:hydrolase activity"/>
    <property type="evidence" value="ECO:0007669"/>
    <property type="project" value="UniProtKB-KW"/>
</dbReference>
<evidence type="ECO:0000313" key="3">
    <source>
        <dbReference type="EMBL" id="AYN66361.1"/>
    </source>
</evidence>
<dbReference type="AlphaFoldDB" id="A0A3G2L2B1"/>
<keyword evidence="4" id="KW-1185">Reference proteome</keyword>
<dbReference type="OrthoDB" id="9802248at2"/>
<evidence type="ECO:0000259" key="2">
    <source>
        <dbReference type="SMART" id="SM00849"/>
    </source>
</evidence>
<dbReference type="Gene3D" id="3.60.15.10">
    <property type="entry name" value="Ribonuclease Z/Hydroxyacylglutathione hydrolase-like"/>
    <property type="match status" value="1"/>
</dbReference>
<feature type="signal peptide" evidence="1">
    <location>
        <begin position="1"/>
        <end position="17"/>
    </location>
</feature>
<feature type="domain" description="Metallo-beta-lactamase" evidence="2">
    <location>
        <begin position="35"/>
        <end position="203"/>
    </location>
</feature>
<reference evidence="3 4" key="1">
    <citation type="submission" date="2018-08" db="EMBL/GenBank/DDBJ databases">
        <title>The reduced genetic potential of extracellular carbohydrate catabolism in Euzebyella marina RN62, a Flavobacteriia bacterium isolated from the hadal water.</title>
        <authorList>
            <person name="Xue C."/>
        </authorList>
    </citation>
    <scope>NUCLEOTIDE SEQUENCE [LARGE SCALE GENOMIC DNA]</scope>
    <source>
        <strain evidence="3 4">RN62</strain>
    </source>
</reference>
<dbReference type="SUPFAM" id="SSF56281">
    <property type="entry name" value="Metallo-hydrolase/oxidoreductase"/>
    <property type="match status" value="1"/>
</dbReference>
<organism evidence="3 4">
    <name type="scientific">Euzebyella marina</name>
    <dbReference type="NCBI Taxonomy" id="1761453"/>
    <lineage>
        <taxon>Bacteria</taxon>
        <taxon>Pseudomonadati</taxon>
        <taxon>Bacteroidota</taxon>
        <taxon>Flavobacteriia</taxon>
        <taxon>Flavobacteriales</taxon>
        <taxon>Flavobacteriaceae</taxon>
        <taxon>Euzebyella</taxon>
    </lineage>
</organism>
<dbReference type="InterPro" id="IPR050855">
    <property type="entry name" value="NDM-1-like"/>
</dbReference>
<dbReference type="CDD" id="cd16276">
    <property type="entry name" value="metallo-hydrolase-like_MBL-fold"/>
    <property type="match status" value="1"/>
</dbReference>